<protein>
    <submittedName>
        <fullName evidence="3">Zinc finger, CCHC-type</fullName>
    </submittedName>
</protein>
<sequence length="169" mass="19601">MILMMYMQHGFRRDLRWLQFAQWKLQQLAERLRYQEPNVALLEQITRRVNERKNTESAFDFFNKNRDANNNVAGINDQNKMTNSGKGANRGTDLVAEQVKKAKAEDAEKVLRDTNIDANTPMIQKPQQKSGGSQKIFKKWTDATKDILAIDDNNDDEKGKLLVDRTQEE</sequence>
<evidence type="ECO:0000313" key="3">
    <source>
        <dbReference type="WBParaSite" id="Csp11.Scaffold629.g14930.t1"/>
    </source>
</evidence>
<feature type="compositionally biased region" description="Polar residues" evidence="1">
    <location>
        <begin position="71"/>
        <end position="86"/>
    </location>
</feature>
<name>A0A1I7U523_9PELO</name>
<reference evidence="3" key="1">
    <citation type="submission" date="2016-11" db="UniProtKB">
        <authorList>
            <consortium name="WormBaseParasite"/>
        </authorList>
    </citation>
    <scope>IDENTIFICATION</scope>
</reference>
<organism evidence="2 3">
    <name type="scientific">Caenorhabditis tropicalis</name>
    <dbReference type="NCBI Taxonomy" id="1561998"/>
    <lineage>
        <taxon>Eukaryota</taxon>
        <taxon>Metazoa</taxon>
        <taxon>Ecdysozoa</taxon>
        <taxon>Nematoda</taxon>
        <taxon>Chromadorea</taxon>
        <taxon>Rhabditida</taxon>
        <taxon>Rhabditina</taxon>
        <taxon>Rhabditomorpha</taxon>
        <taxon>Rhabditoidea</taxon>
        <taxon>Rhabditidae</taxon>
        <taxon>Peloderinae</taxon>
        <taxon>Caenorhabditis</taxon>
    </lineage>
</organism>
<proteinExistence type="predicted"/>
<evidence type="ECO:0000313" key="2">
    <source>
        <dbReference type="Proteomes" id="UP000095282"/>
    </source>
</evidence>
<dbReference type="eggNOG" id="ENOG502TDNQ">
    <property type="taxonomic scope" value="Eukaryota"/>
</dbReference>
<keyword evidence="2" id="KW-1185">Reference proteome</keyword>
<dbReference type="WBParaSite" id="Csp11.Scaffold629.g14930.t1">
    <property type="protein sequence ID" value="Csp11.Scaffold629.g14930.t1"/>
    <property type="gene ID" value="Csp11.Scaffold629.g14930"/>
</dbReference>
<accession>A0A1I7U523</accession>
<feature type="region of interest" description="Disordered" evidence="1">
    <location>
        <begin position="71"/>
        <end position="90"/>
    </location>
</feature>
<evidence type="ECO:0000256" key="1">
    <source>
        <dbReference type="SAM" id="MobiDB-lite"/>
    </source>
</evidence>
<dbReference type="AlphaFoldDB" id="A0A1I7U523"/>
<dbReference type="Proteomes" id="UP000095282">
    <property type="component" value="Unplaced"/>
</dbReference>